<gene>
    <name evidence="1" type="ORF">ACOC_LOCUS7266</name>
</gene>
<evidence type="ECO:0000313" key="1">
    <source>
        <dbReference type="EMBL" id="VDM58851.1"/>
    </source>
</evidence>
<sequence length="89" mass="10268">MCITGNLQLRYTPLTLTVSTSTVLGYLTKNLKPGKPHKLIRHELNDNGRNRRSEVTLGEKWILFDNKQRSAQLLERDEATEHFPNPKSH</sequence>
<accession>A0A3P7HDQ8</accession>
<organism evidence="1 2">
    <name type="scientific">Angiostrongylus costaricensis</name>
    <name type="common">Nematode worm</name>
    <dbReference type="NCBI Taxonomy" id="334426"/>
    <lineage>
        <taxon>Eukaryota</taxon>
        <taxon>Metazoa</taxon>
        <taxon>Ecdysozoa</taxon>
        <taxon>Nematoda</taxon>
        <taxon>Chromadorea</taxon>
        <taxon>Rhabditida</taxon>
        <taxon>Rhabditina</taxon>
        <taxon>Rhabditomorpha</taxon>
        <taxon>Strongyloidea</taxon>
        <taxon>Metastrongylidae</taxon>
        <taxon>Angiostrongylus</taxon>
    </lineage>
</organism>
<evidence type="ECO:0000313" key="2">
    <source>
        <dbReference type="Proteomes" id="UP000267027"/>
    </source>
</evidence>
<proteinExistence type="predicted"/>
<dbReference type="OrthoDB" id="616263at2759"/>
<dbReference type="STRING" id="334426.A0A3P7HDQ8"/>
<dbReference type="EMBL" id="UYYA01004021">
    <property type="protein sequence ID" value="VDM58851.1"/>
    <property type="molecule type" value="Genomic_DNA"/>
</dbReference>
<name>A0A3P7HDQ8_ANGCS</name>
<protein>
    <submittedName>
        <fullName evidence="1">Uncharacterized protein</fullName>
    </submittedName>
</protein>
<keyword evidence="2" id="KW-1185">Reference proteome</keyword>
<dbReference type="AlphaFoldDB" id="A0A3P7HDQ8"/>
<reference evidence="1 2" key="1">
    <citation type="submission" date="2018-11" db="EMBL/GenBank/DDBJ databases">
        <authorList>
            <consortium name="Pathogen Informatics"/>
        </authorList>
    </citation>
    <scope>NUCLEOTIDE SEQUENCE [LARGE SCALE GENOMIC DNA]</scope>
    <source>
        <strain evidence="1 2">Costa Rica</strain>
    </source>
</reference>
<dbReference type="Proteomes" id="UP000267027">
    <property type="component" value="Unassembled WGS sequence"/>
</dbReference>